<dbReference type="Gene3D" id="2.40.50.140">
    <property type="entry name" value="Nucleic acid-binding proteins"/>
    <property type="match status" value="1"/>
</dbReference>
<dbReference type="OrthoDB" id="24360at2"/>
<gene>
    <name evidence="9" type="ordered locus">Rmar_1633</name>
</gene>
<organism evidence="9 10">
    <name type="scientific">Rhodothermus marinus (strain ATCC 43812 / DSM 4252 / R-10)</name>
    <name type="common">Rhodothermus obamensis</name>
    <dbReference type="NCBI Taxonomy" id="518766"/>
    <lineage>
        <taxon>Bacteria</taxon>
        <taxon>Pseudomonadati</taxon>
        <taxon>Rhodothermota</taxon>
        <taxon>Rhodothermia</taxon>
        <taxon>Rhodothermales</taxon>
        <taxon>Rhodothermaceae</taxon>
        <taxon>Rhodothermus</taxon>
    </lineage>
</organism>
<dbReference type="InterPro" id="IPR010173">
    <property type="entry name" value="CRISPR-assoc_Csm5"/>
</dbReference>
<dbReference type="Pfam" id="PF03787">
    <property type="entry name" value="RAMPs"/>
    <property type="match status" value="1"/>
</dbReference>
<protein>
    <recommendedName>
        <fullName evidence="3">CRISPR system Cms protein Csm5</fullName>
    </recommendedName>
    <alternativeName>
        <fullName evidence="6">CRISPR type III A-associated protein Csm5</fullName>
    </alternativeName>
</protein>
<proteinExistence type="inferred from homology"/>
<evidence type="ECO:0000256" key="5">
    <source>
        <dbReference type="ARBA" id="ARBA00023118"/>
    </source>
</evidence>
<keyword evidence="4" id="KW-0694">RNA-binding</keyword>
<dbReference type="SUPFAM" id="SSF50249">
    <property type="entry name" value="Nucleic acid-binding proteins"/>
    <property type="match status" value="1"/>
</dbReference>
<evidence type="ECO:0000256" key="4">
    <source>
        <dbReference type="ARBA" id="ARBA00022884"/>
    </source>
</evidence>
<evidence type="ECO:0000256" key="1">
    <source>
        <dbReference type="ARBA" id="ARBA00003088"/>
    </source>
</evidence>
<name>D0MJ61_RHOM4</name>
<dbReference type="GO" id="GO:0003723">
    <property type="term" value="F:RNA binding"/>
    <property type="evidence" value="ECO:0007669"/>
    <property type="project" value="UniProtKB-KW"/>
</dbReference>
<comment type="similarity">
    <text evidence="2">Belongs to the CRISPR-associated Csm5 family.</text>
</comment>
<dbReference type="Proteomes" id="UP000002221">
    <property type="component" value="Chromosome"/>
</dbReference>
<sequence>MEAMPHTVRRIAERVQAVLEVLTPVHIGCGIRWQKNLDFVVDKETYVIPEHVLMTYLQEHPESLADFEDEQRRAELLWETEGGIEYELPCRSREILVFMRNGNGQPYVPGSSLKGALRTVIFRHFWEQLDQGRKQRLLAKTGEKRESAAQPLVREVLGRDPNHDLLRVLAVFDTPVHQEDLDLYRLFILNLTDPKGRRYGWRNVPRKRSFSDIRDATPIYAEMLRPGTQGVLSLRLDRFLLDDERAERELHFSDKLSLEQLARWANRHARHLLKREQAFLEQCGNGRLQRLLDSIDSLVQLIPAEDTPEEGKRFLLRLGWSSGWRSMTGDYLEEENLNEIRKKYGLNYDRNKNQLRFPVFPKTRKIVFDGEEPSWLAGWVQIRLDADIQQAKKSASEVDTEARSSRPQMEITTSGDVPQDYETGVVHNLKLSKGYGTILSDKGGEPIRFDFATADMTGLEKGARVRFRLVKEENQYRAVDVKKVN</sequence>
<dbReference type="GO" id="GO:0051607">
    <property type="term" value="P:defense response to virus"/>
    <property type="evidence" value="ECO:0007669"/>
    <property type="project" value="UniProtKB-KW"/>
</dbReference>
<dbReference type="AlphaFoldDB" id="D0MJ61"/>
<keyword evidence="5" id="KW-0051">Antiviral defense</keyword>
<accession>D0MJ61</accession>
<dbReference type="RefSeq" id="WP_012844130.1">
    <property type="nucleotide sequence ID" value="NC_013501.1"/>
</dbReference>
<dbReference type="InterPro" id="IPR005537">
    <property type="entry name" value="RAMP_III_fam"/>
</dbReference>
<evidence type="ECO:0000313" key="10">
    <source>
        <dbReference type="Proteomes" id="UP000002221"/>
    </source>
</evidence>
<dbReference type="eggNOG" id="COG1332">
    <property type="taxonomic scope" value="Bacteria"/>
</dbReference>
<dbReference type="InterPro" id="IPR012340">
    <property type="entry name" value="NA-bd_OB-fold"/>
</dbReference>
<feature type="region of interest" description="Disordered" evidence="7">
    <location>
        <begin position="395"/>
        <end position="417"/>
    </location>
</feature>
<dbReference type="eggNOG" id="COG1278">
    <property type="taxonomic scope" value="Bacteria"/>
</dbReference>
<dbReference type="HOGENOM" id="CLU_568446_0_0_10"/>
<feature type="compositionally biased region" description="Basic and acidic residues" evidence="7">
    <location>
        <begin position="395"/>
        <end position="404"/>
    </location>
</feature>
<reference evidence="9 10" key="1">
    <citation type="journal article" date="2009" name="Stand. Genomic Sci.">
        <title>Complete genome sequence of Rhodothermus marinus type strain (R-10).</title>
        <authorList>
            <person name="Nolan M."/>
            <person name="Tindall B.J."/>
            <person name="Pomrenke H."/>
            <person name="Lapidus A."/>
            <person name="Copeland A."/>
            <person name="Glavina Del Rio T."/>
            <person name="Lucas S."/>
            <person name="Chen F."/>
            <person name="Tice H."/>
            <person name="Cheng J.F."/>
            <person name="Saunders E."/>
            <person name="Han C."/>
            <person name="Bruce D."/>
            <person name="Goodwin L."/>
            <person name="Chain P."/>
            <person name="Pitluck S."/>
            <person name="Ovchinikova G."/>
            <person name="Pati A."/>
            <person name="Ivanova N."/>
            <person name="Mavromatis K."/>
            <person name="Chen A."/>
            <person name="Palaniappan K."/>
            <person name="Land M."/>
            <person name="Hauser L."/>
            <person name="Chang Y.J."/>
            <person name="Jeffries C.D."/>
            <person name="Brettin T."/>
            <person name="Goker M."/>
            <person name="Bristow J."/>
            <person name="Eisen J.A."/>
            <person name="Markowitz V."/>
            <person name="Hugenholtz P."/>
            <person name="Kyrpides N.C."/>
            <person name="Klenk H.P."/>
            <person name="Detter J.C."/>
        </authorList>
    </citation>
    <scope>NUCLEOTIDE SEQUENCE [LARGE SCALE GENOMIC DNA]</scope>
    <source>
        <strain evidence="10">ATCC 43812 / DSM 4252 / R-10</strain>
    </source>
</reference>
<feature type="compositionally biased region" description="Polar residues" evidence="7">
    <location>
        <begin position="405"/>
        <end position="416"/>
    </location>
</feature>
<evidence type="ECO:0000313" key="9">
    <source>
        <dbReference type="EMBL" id="ACY48519.1"/>
    </source>
</evidence>
<dbReference type="STRING" id="518766.Rmar_1633"/>
<evidence type="ECO:0000259" key="8">
    <source>
        <dbReference type="Pfam" id="PF03787"/>
    </source>
</evidence>
<dbReference type="EMBL" id="CP001807">
    <property type="protein sequence ID" value="ACY48519.1"/>
    <property type="molecule type" value="Genomic_DNA"/>
</dbReference>
<evidence type="ECO:0000256" key="2">
    <source>
        <dbReference type="ARBA" id="ARBA00006680"/>
    </source>
</evidence>
<dbReference type="PANTHER" id="PTHR38007:SF1">
    <property type="entry name" value="CRISPR SYSTEM CMS PROTEIN CSM5"/>
    <property type="match status" value="1"/>
</dbReference>
<keyword evidence="10" id="KW-1185">Reference proteome</keyword>
<comment type="function">
    <text evidence="1">This subunit might be involved in maturation of a crRNA intermediate to its mature form.</text>
</comment>
<evidence type="ECO:0000256" key="6">
    <source>
        <dbReference type="ARBA" id="ARBA00031720"/>
    </source>
</evidence>
<evidence type="ECO:0000256" key="7">
    <source>
        <dbReference type="SAM" id="MobiDB-lite"/>
    </source>
</evidence>
<feature type="domain" description="CRISPR type III-associated protein" evidence="8">
    <location>
        <begin position="19"/>
        <end position="275"/>
    </location>
</feature>
<evidence type="ECO:0000256" key="3">
    <source>
        <dbReference type="ARBA" id="ARBA00016113"/>
    </source>
</evidence>
<dbReference type="PANTHER" id="PTHR38007">
    <property type="entry name" value="CRISPR SYSTEM CMS PROTEIN CSM5"/>
    <property type="match status" value="1"/>
</dbReference>
<dbReference type="NCBIfam" id="TIGR01899">
    <property type="entry name" value="cas_TM1807_csm5"/>
    <property type="match status" value="1"/>
</dbReference>
<dbReference type="KEGG" id="rmr:Rmar_1633"/>